<dbReference type="Proteomes" id="UP001279642">
    <property type="component" value="Unassembled WGS sequence"/>
</dbReference>
<evidence type="ECO:0000313" key="5">
    <source>
        <dbReference type="EMBL" id="MDY0883821.1"/>
    </source>
</evidence>
<name>A0ABU5ED59_9PROT</name>
<dbReference type="CDD" id="cd00090">
    <property type="entry name" value="HTH_ARSR"/>
    <property type="match status" value="1"/>
</dbReference>
<dbReference type="InterPro" id="IPR011008">
    <property type="entry name" value="Dimeric_a/b-barrel"/>
</dbReference>
<dbReference type="SMART" id="SM00344">
    <property type="entry name" value="HTH_ASNC"/>
    <property type="match status" value="1"/>
</dbReference>
<evidence type="ECO:0000256" key="3">
    <source>
        <dbReference type="ARBA" id="ARBA00023163"/>
    </source>
</evidence>
<dbReference type="RefSeq" id="WP_320508887.1">
    <property type="nucleotide sequence ID" value="NZ_JAXCLW010000003.1"/>
</dbReference>
<proteinExistence type="predicted"/>
<dbReference type="InterPro" id="IPR011991">
    <property type="entry name" value="ArsR-like_HTH"/>
</dbReference>
<evidence type="ECO:0000256" key="2">
    <source>
        <dbReference type="ARBA" id="ARBA00023125"/>
    </source>
</evidence>
<dbReference type="Gene3D" id="1.10.10.10">
    <property type="entry name" value="Winged helix-like DNA-binding domain superfamily/Winged helix DNA-binding domain"/>
    <property type="match status" value="1"/>
</dbReference>
<accession>A0ABU5ED59</accession>
<dbReference type="InterPro" id="IPR019885">
    <property type="entry name" value="Tscrpt_reg_HTH_AsnC-type_CS"/>
</dbReference>
<keyword evidence="3" id="KW-0804">Transcription</keyword>
<dbReference type="InterPro" id="IPR036390">
    <property type="entry name" value="WH_DNA-bd_sf"/>
</dbReference>
<protein>
    <submittedName>
        <fullName evidence="5">Lrp/AsnC family transcriptional regulator</fullName>
    </submittedName>
</protein>
<comment type="caution">
    <text evidence="5">The sequence shown here is derived from an EMBL/GenBank/DDBJ whole genome shotgun (WGS) entry which is preliminary data.</text>
</comment>
<dbReference type="Pfam" id="PF01037">
    <property type="entry name" value="AsnC_trans_reg"/>
    <property type="match status" value="1"/>
</dbReference>
<evidence type="ECO:0000259" key="4">
    <source>
        <dbReference type="PROSITE" id="PS50956"/>
    </source>
</evidence>
<dbReference type="EMBL" id="JAXCLW010000003">
    <property type="protein sequence ID" value="MDY0883821.1"/>
    <property type="molecule type" value="Genomic_DNA"/>
</dbReference>
<evidence type="ECO:0000313" key="6">
    <source>
        <dbReference type="Proteomes" id="UP001279642"/>
    </source>
</evidence>
<dbReference type="PANTHER" id="PTHR30154">
    <property type="entry name" value="LEUCINE-RESPONSIVE REGULATORY PROTEIN"/>
    <property type="match status" value="1"/>
</dbReference>
<dbReference type="SUPFAM" id="SSF54909">
    <property type="entry name" value="Dimeric alpha+beta barrel"/>
    <property type="match status" value="1"/>
</dbReference>
<organism evidence="5 6">
    <name type="scientific">Dongia soli</name>
    <dbReference type="NCBI Taxonomy" id="600628"/>
    <lineage>
        <taxon>Bacteria</taxon>
        <taxon>Pseudomonadati</taxon>
        <taxon>Pseudomonadota</taxon>
        <taxon>Alphaproteobacteria</taxon>
        <taxon>Rhodospirillales</taxon>
        <taxon>Dongiaceae</taxon>
        <taxon>Dongia</taxon>
    </lineage>
</organism>
<dbReference type="PROSITE" id="PS00519">
    <property type="entry name" value="HTH_ASNC_1"/>
    <property type="match status" value="1"/>
</dbReference>
<dbReference type="InterPro" id="IPR019888">
    <property type="entry name" value="Tscrpt_reg_AsnC-like"/>
</dbReference>
<dbReference type="InterPro" id="IPR000485">
    <property type="entry name" value="AsnC-type_HTH_dom"/>
</dbReference>
<keyword evidence="2" id="KW-0238">DNA-binding</keyword>
<reference evidence="5 6" key="1">
    <citation type="journal article" date="2016" name="Antonie Van Leeuwenhoek">
        <title>Dongia soli sp. nov., isolated from soil from Dokdo, Korea.</title>
        <authorList>
            <person name="Kim D.U."/>
            <person name="Lee H."/>
            <person name="Kim H."/>
            <person name="Kim S.G."/>
            <person name="Ka J.O."/>
        </authorList>
    </citation>
    <scope>NUCLEOTIDE SEQUENCE [LARGE SCALE GENOMIC DNA]</scope>
    <source>
        <strain evidence="5 6">D78</strain>
    </source>
</reference>
<keyword evidence="1" id="KW-0805">Transcription regulation</keyword>
<dbReference type="Pfam" id="PF13412">
    <property type="entry name" value="HTH_24"/>
    <property type="match status" value="1"/>
</dbReference>
<dbReference type="PRINTS" id="PR00033">
    <property type="entry name" value="HTHASNC"/>
</dbReference>
<dbReference type="PROSITE" id="PS50956">
    <property type="entry name" value="HTH_ASNC_2"/>
    <property type="match status" value="1"/>
</dbReference>
<keyword evidence="6" id="KW-1185">Reference proteome</keyword>
<dbReference type="Gene3D" id="3.30.70.920">
    <property type="match status" value="1"/>
</dbReference>
<dbReference type="InterPro" id="IPR019887">
    <property type="entry name" value="Tscrpt_reg_AsnC/Lrp_C"/>
</dbReference>
<dbReference type="InterPro" id="IPR036388">
    <property type="entry name" value="WH-like_DNA-bd_sf"/>
</dbReference>
<feature type="domain" description="HTH asnC-type" evidence="4">
    <location>
        <begin position="9"/>
        <end position="70"/>
    </location>
</feature>
<dbReference type="PANTHER" id="PTHR30154:SF17">
    <property type="entry name" value="DNA-BINDING TRANSCRIPTIONAL ACTIVATOR DECR"/>
    <property type="match status" value="1"/>
</dbReference>
<evidence type="ECO:0000256" key="1">
    <source>
        <dbReference type="ARBA" id="ARBA00023015"/>
    </source>
</evidence>
<gene>
    <name evidence="5" type="ORF">SMD27_13290</name>
</gene>
<sequence length="163" mass="18137">MVQNHHANLDRLDARILAAVQADAGQAIADLAATVGLSANACWRRVKRLEELGIIRGRVALLDPEKIGLGVTVFVAVRTNEHNDVWLRQFAEAVQQIPEVVEFYRMSGDIDYLLKVVVGDIGHYDRVYKRLIKSVKLTDVSSSFAMEQMKYTTALPVPTTSDT</sequence>
<dbReference type="SUPFAM" id="SSF46785">
    <property type="entry name" value="Winged helix' DNA-binding domain"/>
    <property type="match status" value="1"/>
</dbReference>